<accession>A0A1G9XJ15</accession>
<dbReference type="Pfam" id="PF10756">
    <property type="entry name" value="bPH_6"/>
    <property type="match status" value="1"/>
</dbReference>
<dbReference type="RefSeq" id="WP_052407192.1">
    <property type="nucleotide sequence ID" value="NZ_JOEF01000005.1"/>
</dbReference>
<sequence>MDDVVFQLPKVALLPIALLALCMTPVAFGAPGLVAIYLVPLALVWVVLRARTVVGSDGLVVRTASGSRRIEWGQVTSLHLGRPNKVSLVLNGGERLTLPAVRLGDLPALAKASGGAVPDPSATAEKAPDQGVTSTDTDE</sequence>
<dbReference type="Proteomes" id="UP000183376">
    <property type="component" value="Chromosome I"/>
</dbReference>
<dbReference type="eggNOG" id="ENOG5033EBJ">
    <property type="taxonomic scope" value="Bacteria"/>
</dbReference>
<evidence type="ECO:0000259" key="2">
    <source>
        <dbReference type="Pfam" id="PF10756"/>
    </source>
</evidence>
<feature type="domain" description="Low molecular weight protein antigen 6 PH" evidence="2">
    <location>
        <begin position="49"/>
        <end position="119"/>
    </location>
</feature>
<name>A0A1G9XJ15_ALLAB</name>
<dbReference type="STRING" id="211114.SAMN04489726_4240"/>
<organism evidence="3 4">
    <name type="scientific">Allokutzneria albata</name>
    <name type="common">Kibdelosporangium albatum</name>
    <dbReference type="NCBI Taxonomy" id="211114"/>
    <lineage>
        <taxon>Bacteria</taxon>
        <taxon>Bacillati</taxon>
        <taxon>Actinomycetota</taxon>
        <taxon>Actinomycetes</taxon>
        <taxon>Pseudonocardiales</taxon>
        <taxon>Pseudonocardiaceae</taxon>
        <taxon>Allokutzneria</taxon>
    </lineage>
</organism>
<dbReference type="InterPro" id="IPR019692">
    <property type="entry name" value="CFP-6_PH"/>
</dbReference>
<protein>
    <submittedName>
        <fullName evidence="3">PH domain-containing protein</fullName>
    </submittedName>
</protein>
<feature type="region of interest" description="Disordered" evidence="1">
    <location>
        <begin position="111"/>
        <end position="139"/>
    </location>
</feature>
<proteinExistence type="predicted"/>
<dbReference type="EMBL" id="LT629701">
    <property type="protein sequence ID" value="SDM96737.1"/>
    <property type="molecule type" value="Genomic_DNA"/>
</dbReference>
<evidence type="ECO:0000313" key="3">
    <source>
        <dbReference type="EMBL" id="SDM96737.1"/>
    </source>
</evidence>
<evidence type="ECO:0000313" key="4">
    <source>
        <dbReference type="Proteomes" id="UP000183376"/>
    </source>
</evidence>
<gene>
    <name evidence="3" type="ORF">SAMN04489726_4240</name>
</gene>
<reference evidence="3 4" key="1">
    <citation type="submission" date="2016-10" db="EMBL/GenBank/DDBJ databases">
        <authorList>
            <person name="de Groot N.N."/>
        </authorList>
    </citation>
    <scope>NUCLEOTIDE SEQUENCE [LARGE SCALE GENOMIC DNA]</scope>
    <source>
        <strain evidence="3 4">DSM 44149</strain>
    </source>
</reference>
<dbReference type="AlphaFoldDB" id="A0A1G9XJ15"/>
<keyword evidence="4" id="KW-1185">Reference proteome</keyword>
<evidence type="ECO:0000256" key="1">
    <source>
        <dbReference type="SAM" id="MobiDB-lite"/>
    </source>
</evidence>